<comment type="caution">
    <text evidence="1">The sequence shown here is derived from an EMBL/GenBank/DDBJ whole genome shotgun (WGS) entry which is preliminary data.</text>
</comment>
<name>A0A645I3K7_9ZZZZ</name>
<reference evidence="1" key="1">
    <citation type="submission" date="2019-08" db="EMBL/GenBank/DDBJ databases">
        <authorList>
            <person name="Kucharzyk K."/>
            <person name="Murdoch R.W."/>
            <person name="Higgins S."/>
            <person name="Loffler F."/>
        </authorList>
    </citation>
    <scope>NUCLEOTIDE SEQUENCE</scope>
</reference>
<dbReference type="EMBL" id="VSSQ01105387">
    <property type="protein sequence ID" value="MPN45456.1"/>
    <property type="molecule type" value="Genomic_DNA"/>
</dbReference>
<evidence type="ECO:0000313" key="1">
    <source>
        <dbReference type="EMBL" id="MPN45456.1"/>
    </source>
</evidence>
<sequence>MSIKLPIKHEIEMECAYCSKTICDEITIEDIEFASSEDRSIGIETQYDFTKEMKFPYCQ</sequence>
<protein>
    <submittedName>
        <fullName evidence="1">Uncharacterized protein</fullName>
    </submittedName>
</protein>
<dbReference type="AlphaFoldDB" id="A0A645I3K7"/>
<gene>
    <name evidence="1" type="ORF">SDC9_193023</name>
</gene>
<proteinExistence type="predicted"/>
<accession>A0A645I3K7</accession>
<organism evidence="1">
    <name type="scientific">bioreactor metagenome</name>
    <dbReference type="NCBI Taxonomy" id="1076179"/>
    <lineage>
        <taxon>unclassified sequences</taxon>
        <taxon>metagenomes</taxon>
        <taxon>ecological metagenomes</taxon>
    </lineage>
</organism>